<evidence type="ECO:0000256" key="4">
    <source>
        <dbReference type="HAMAP-Rule" id="MF_01474"/>
    </source>
</evidence>
<dbReference type="Proteomes" id="UP000182829">
    <property type="component" value="Unassembled WGS sequence"/>
</dbReference>
<accession>A0A1I3QKW1</accession>
<dbReference type="PANTHER" id="PTHR11710">
    <property type="entry name" value="40S RIBOSOMAL PROTEIN S19"/>
    <property type="match status" value="1"/>
</dbReference>
<sequence length="163" mass="18072">MVLNAAEGNPTPMATMYDVPADDLIEALAEDLEERLDEPDWAQFAKTGPDRELPPEQDDFWATRAASLLRKVADRGPVGVERLATEYGGAKDGSNRYRVAPAHRSDGSRNMIRTILQQLEEEGFVETAEGEGRRVTPDGQSLLDETAGDVLEELDRPELERYA</sequence>
<dbReference type="GO" id="GO:0003723">
    <property type="term" value="F:RNA binding"/>
    <property type="evidence" value="ECO:0007669"/>
    <property type="project" value="TreeGrafter"/>
</dbReference>
<dbReference type="GO" id="GO:0000028">
    <property type="term" value="P:ribosomal small subunit assembly"/>
    <property type="evidence" value="ECO:0007669"/>
    <property type="project" value="TreeGrafter"/>
</dbReference>
<keyword evidence="2 4" id="KW-0689">Ribosomal protein</keyword>
<dbReference type="GO" id="GO:0006412">
    <property type="term" value="P:translation"/>
    <property type="evidence" value="ECO:0007669"/>
    <property type="project" value="UniProtKB-UniRule"/>
</dbReference>
<dbReference type="PROSITE" id="PS00628">
    <property type="entry name" value="RIBOSOMAL_S19E"/>
    <property type="match status" value="1"/>
</dbReference>
<proteinExistence type="inferred from homology"/>
<evidence type="ECO:0000313" key="7">
    <source>
        <dbReference type="Proteomes" id="UP000182829"/>
    </source>
</evidence>
<comment type="similarity">
    <text evidence="1 4">Belongs to the eukaryotic ribosomal protein eS19 family.</text>
</comment>
<evidence type="ECO:0000256" key="2">
    <source>
        <dbReference type="ARBA" id="ARBA00022980"/>
    </source>
</evidence>
<reference evidence="6 7" key="1">
    <citation type="submission" date="2016-10" db="EMBL/GenBank/DDBJ databases">
        <authorList>
            <person name="de Groot N.N."/>
        </authorList>
    </citation>
    <scope>NUCLEOTIDE SEQUENCE [LARGE SCALE GENOMIC DNA]</scope>
    <source>
        <strain evidence="6 7">SP2</strain>
    </source>
</reference>
<dbReference type="NCBIfam" id="NF006811">
    <property type="entry name" value="PRK09333.1"/>
    <property type="match status" value="1"/>
</dbReference>
<comment type="subunit">
    <text evidence="4">Part of the 30S ribosomal subunit.</text>
</comment>
<dbReference type="InterPro" id="IPR036390">
    <property type="entry name" value="WH_DNA-bd_sf"/>
</dbReference>
<dbReference type="SUPFAM" id="SSF46785">
    <property type="entry name" value="Winged helix' DNA-binding domain"/>
    <property type="match status" value="1"/>
</dbReference>
<evidence type="ECO:0000256" key="3">
    <source>
        <dbReference type="ARBA" id="ARBA00023274"/>
    </source>
</evidence>
<dbReference type="HAMAP" id="MF_01474">
    <property type="entry name" value="Ribosomal_eS19"/>
    <property type="match status" value="1"/>
</dbReference>
<dbReference type="InterPro" id="IPR036388">
    <property type="entry name" value="WH-like_DNA-bd_sf"/>
</dbReference>
<dbReference type="AlphaFoldDB" id="A0A1I3QKW1"/>
<dbReference type="PANTHER" id="PTHR11710:SF0">
    <property type="entry name" value="40S RIBOSOMAL PROTEIN S19"/>
    <property type="match status" value="1"/>
</dbReference>
<dbReference type="InterPro" id="IPR027548">
    <property type="entry name" value="Ribosomal_eS19_archaeal"/>
</dbReference>
<dbReference type="Pfam" id="PF01090">
    <property type="entry name" value="Ribosomal_S19e"/>
    <property type="match status" value="1"/>
</dbReference>
<gene>
    <name evidence="4" type="primary">rps19e</name>
    <name evidence="6" type="ORF">SAMN05443661_12347</name>
</gene>
<dbReference type="InterPro" id="IPR018277">
    <property type="entry name" value="Ribosomal_eS19_CS"/>
</dbReference>
<dbReference type="GO" id="GO:0022627">
    <property type="term" value="C:cytosolic small ribosomal subunit"/>
    <property type="evidence" value="ECO:0007669"/>
    <property type="project" value="TreeGrafter"/>
</dbReference>
<comment type="function">
    <text evidence="4">May be involved in maturation of the 30S ribosomal subunit.</text>
</comment>
<feature type="compositionally biased region" description="Basic and acidic residues" evidence="5">
    <location>
        <begin position="153"/>
        <end position="163"/>
    </location>
</feature>
<dbReference type="EMBL" id="FORO01000023">
    <property type="protein sequence ID" value="SFJ34794.1"/>
    <property type="molecule type" value="Genomic_DNA"/>
</dbReference>
<dbReference type="Gene3D" id="1.10.10.10">
    <property type="entry name" value="Winged helix-like DNA-binding domain superfamily/Winged helix DNA-binding domain"/>
    <property type="match status" value="1"/>
</dbReference>
<dbReference type="GO" id="GO:0003735">
    <property type="term" value="F:structural constituent of ribosome"/>
    <property type="evidence" value="ECO:0007669"/>
    <property type="project" value="InterPro"/>
</dbReference>
<dbReference type="OMA" id="WAPFVKT"/>
<feature type="region of interest" description="Disordered" evidence="5">
    <location>
        <begin position="126"/>
        <end position="163"/>
    </location>
</feature>
<dbReference type="InterPro" id="IPR001266">
    <property type="entry name" value="Ribosomal_eS19"/>
</dbReference>
<protein>
    <recommendedName>
        <fullName evidence="4">Small ribosomal subunit protein eS19</fullName>
    </recommendedName>
</protein>
<evidence type="ECO:0000256" key="5">
    <source>
        <dbReference type="SAM" id="MobiDB-lite"/>
    </source>
</evidence>
<keyword evidence="3 4" id="KW-0687">Ribonucleoprotein</keyword>
<name>A0A1I3QKW1_9EURY</name>
<organism evidence="6 7">
    <name type="scientific">Natronobacterium gregoryi</name>
    <dbReference type="NCBI Taxonomy" id="44930"/>
    <lineage>
        <taxon>Archaea</taxon>
        <taxon>Methanobacteriati</taxon>
        <taxon>Methanobacteriota</taxon>
        <taxon>Stenosarchaea group</taxon>
        <taxon>Halobacteria</taxon>
        <taxon>Halobacteriales</taxon>
        <taxon>Natrialbaceae</taxon>
        <taxon>Natronobacterium</taxon>
    </lineage>
</organism>
<dbReference type="SMART" id="SM01413">
    <property type="entry name" value="Ribosomal_S19e"/>
    <property type="match status" value="1"/>
</dbReference>
<evidence type="ECO:0000313" key="6">
    <source>
        <dbReference type="EMBL" id="SFJ34794.1"/>
    </source>
</evidence>
<evidence type="ECO:0000256" key="1">
    <source>
        <dbReference type="ARBA" id="ARBA00010014"/>
    </source>
</evidence>